<comment type="caution">
    <text evidence="1">The sequence shown here is derived from an EMBL/GenBank/DDBJ whole genome shotgun (WGS) entry which is preliminary data.</text>
</comment>
<sequence>MDQIFSFFSHHHVSFGGIVDTHLSPKQMKFLSKRVCDYTSFHSDLDSTKHGRFSGGVSLFVHNSLAIHTGRTDVIVAKFAWNFSGKLRIIPVN</sequence>
<dbReference type="Proteomes" id="UP000022910">
    <property type="component" value="Unassembled WGS sequence"/>
</dbReference>
<accession>A0A015MFY8</accession>
<protein>
    <submittedName>
        <fullName evidence="1">Uncharacterized protein</fullName>
    </submittedName>
</protein>
<evidence type="ECO:0000313" key="2">
    <source>
        <dbReference type="Proteomes" id="UP000022910"/>
    </source>
</evidence>
<organism evidence="1 2">
    <name type="scientific">Rhizophagus irregularis (strain DAOM 197198w)</name>
    <name type="common">Glomus intraradices</name>
    <dbReference type="NCBI Taxonomy" id="1432141"/>
    <lineage>
        <taxon>Eukaryota</taxon>
        <taxon>Fungi</taxon>
        <taxon>Fungi incertae sedis</taxon>
        <taxon>Mucoromycota</taxon>
        <taxon>Glomeromycotina</taxon>
        <taxon>Glomeromycetes</taxon>
        <taxon>Glomerales</taxon>
        <taxon>Glomeraceae</taxon>
        <taxon>Rhizophagus</taxon>
    </lineage>
</organism>
<gene>
    <name evidence="1" type="ORF">RirG_130860</name>
</gene>
<proteinExistence type="predicted"/>
<reference evidence="1 2" key="1">
    <citation type="submission" date="2014-02" db="EMBL/GenBank/DDBJ databases">
        <title>Single nucleus genome sequencing reveals high similarity among nuclei of an endomycorrhizal fungus.</title>
        <authorList>
            <person name="Lin K."/>
            <person name="Geurts R."/>
            <person name="Zhang Z."/>
            <person name="Limpens E."/>
            <person name="Saunders D.G."/>
            <person name="Mu D."/>
            <person name="Pang E."/>
            <person name="Cao H."/>
            <person name="Cha H."/>
            <person name="Lin T."/>
            <person name="Zhou Q."/>
            <person name="Shang Y."/>
            <person name="Li Y."/>
            <person name="Ivanov S."/>
            <person name="Sharma T."/>
            <person name="Velzen R.V."/>
            <person name="Ruijter N.D."/>
            <person name="Aanen D.K."/>
            <person name="Win J."/>
            <person name="Kamoun S."/>
            <person name="Bisseling T."/>
            <person name="Huang S."/>
        </authorList>
    </citation>
    <scope>NUCLEOTIDE SEQUENCE [LARGE SCALE GENOMIC DNA]</scope>
    <source>
        <strain evidence="2">DAOM197198w</strain>
    </source>
</reference>
<name>A0A015MFY8_RHIIW</name>
<dbReference type="AlphaFoldDB" id="A0A015MFY8"/>
<keyword evidence="2" id="KW-1185">Reference proteome</keyword>
<evidence type="ECO:0000313" key="1">
    <source>
        <dbReference type="EMBL" id="EXX65688.1"/>
    </source>
</evidence>
<dbReference type="HOGENOM" id="CLU_2400868_0_0_1"/>
<dbReference type="EMBL" id="JEMT01020820">
    <property type="protein sequence ID" value="EXX65688.1"/>
    <property type="molecule type" value="Genomic_DNA"/>
</dbReference>